<dbReference type="Proteomes" id="UP000011528">
    <property type="component" value="Unassembled WGS sequence"/>
</dbReference>
<sequence>MAITSLVFPGFYRRSISMSELHPSTSTRLQVLLEMLRISSMQRGRHRDFVFRYTMLRLVSRLSSVTSTRFVLSRPTI</sequence>
<evidence type="ECO:0000313" key="2">
    <source>
        <dbReference type="Proteomes" id="UP000011528"/>
    </source>
</evidence>
<gene>
    <name evidence="1" type="ORF">C462_16202</name>
</gene>
<reference evidence="1 2" key="1">
    <citation type="journal article" date="2014" name="PLoS Genet.">
        <title>Phylogenetically driven sequencing of extremely halophilic archaea reveals strategies for static and dynamic osmo-response.</title>
        <authorList>
            <person name="Becker E.A."/>
            <person name="Seitzer P.M."/>
            <person name="Tritt A."/>
            <person name="Larsen D."/>
            <person name="Krusor M."/>
            <person name="Yao A.I."/>
            <person name="Wu D."/>
            <person name="Madern D."/>
            <person name="Eisen J.A."/>
            <person name="Darling A.E."/>
            <person name="Facciotti M.T."/>
        </authorList>
    </citation>
    <scope>NUCLEOTIDE SEQUENCE [LARGE SCALE GENOMIC DNA]</scope>
    <source>
        <strain evidence="1 2">JCM 13916</strain>
    </source>
</reference>
<evidence type="ECO:0000313" key="1">
    <source>
        <dbReference type="EMBL" id="EMA66385.1"/>
    </source>
</evidence>
<name>M0PC22_9EURY</name>
<protein>
    <submittedName>
        <fullName evidence="1">Uncharacterized protein</fullName>
    </submittedName>
</protein>
<feature type="non-terminal residue" evidence="1">
    <location>
        <position position="77"/>
    </location>
</feature>
<dbReference type="AlphaFoldDB" id="M0PC22"/>
<accession>M0PC22</accession>
<organism evidence="1 2">
    <name type="scientific">Halorubrum distributum JCM 13916</name>
    <dbReference type="NCBI Taxonomy" id="1230455"/>
    <lineage>
        <taxon>Archaea</taxon>
        <taxon>Methanobacteriati</taxon>
        <taxon>Methanobacteriota</taxon>
        <taxon>Stenosarchaea group</taxon>
        <taxon>Halobacteria</taxon>
        <taxon>Halobacteriales</taxon>
        <taxon>Haloferacaceae</taxon>
        <taxon>Halorubrum</taxon>
        <taxon>Halorubrum distributum group</taxon>
    </lineage>
</organism>
<proteinExistence type="predicted"/>
<dbReference type="EMBL" id="AOJJ01000100">
    <property type="protein sequence ID" value="EMA66385.1"/>
    <property type="molecule type" value="Genomic_DNA"/>
</dbReference>
<comment type="caution">
    <text evidence="1">The sequence shown here is derived from an EMBL/GenBank/DDBJ whole genome shotgun (WGS) entry which is preliminary data.</text>
</comment>